<dbReference type="InterPro" id="IPR021774">
    <property type="entry name" value="CUPID"/>
</dbReference>
<evidence type="ECO:0000256" key="1">
    <source>
        <dbReference type="ARBA" id="ARBA00004496"/>
    </source>
</evidence>
<dbReference type="Pfam" id="PF09379">
    <property type="entry name" value="FERM_N"/>
    <property type="match status" value="1"/>
</dbReference>
<dbReference type="InterPro" id="IPR018980">
    <property type="entry name" value="FERM_PH-like_C"/>
</dbReference>
<dbReference type="InParanoid" id="A0A6P8IXT3"/>
<dbReference type="SMART" id="SM01196">
    <property type="entry name" value="FERM_C"/>
    <property type="match status" value="1"/>
</dbReference>
<dbReference type="GO" id="GO:0005912">
    <property type="term" value="C:adherens junction"/>
    <property type="evidence" value="ECO:0007669"/>
    <property type="project" value="TreeGrafter"/>
</dbReference>
<dbReference type="Pfam" id="PF09380">
    <property type="entry name" value="FERM_C"/>
    <property type="match status" value="1"/>
</dbReference>
<dbReference type="InterPro" id="IPR035963">
    <property type="entry name" value="FERM_2"/>
</dbReference>
<feature type="compositionally biased region" description="Polar residues" evidence="5">
    <location>
        <begin position="619"/>
        <end position="628"/>
    </location>
</feature>
<evidence type="ECO:0000256" key="2">
    <source>
        <dbReference type="ARBA" id="ARBA00022490"/>
    </source>
</evidence>
<dbReference type="PANTHER" id="PTHR46079">
    <property type="entry name" value="FERM DOMAIN-CONTAINING PROTEIN 4"/>
    <property type="match status" value="1"/>
</dbReference>
<dbReference type="SUPFAM" id="SSF54236">
    <property type="entry name" value="Ubiquitin-like"/>
    <property type="match status" value="1"/>
</dbReference>
<accession>A0A6P8IXT3</accession>
<dbReference type="Pfam" id="PF00373">
    <property type="entry name" value="FERM_M"/>
    <property type="match status" value="1"/>
</dbReference>
<dbReference type="Pfam" id="PF11819">
    <property type="entry name" value="CUPID"/>
    <property type="match status" value="1"/>
</dbReference>
<dbReference type="InterPro" id="IPR029071">
    <property type="entry name" value="Ubiquitin-like_domsf"/>
</dbReference>
<dbReference type="FunCoup" id="A0A6P8IXT3">
    <property type="interactions" value="165"/>
</dbReference>
<evidence type="ECO:0000256" key="4">
    <source>
        <dbReference type="SAM" id="Coils"/>
    </source>
</evidence>
<comment type="subcellular location">
    <subcellularLocation>
        <location evidence="1">Cytoplasm</location>
    </subcellularLocation>
</comment>
<dbReference type="PROSITE" id="PS00660">
    <property type="entry name" value="FERM_1"/>
    <property type="match status" value="1"/>
</dbReference>
<gene>
    <name evidence="8" type="primary">LOC116306335</name>
</gene>
<feature type="region of interest" description="Disordered" evidence="5">
    <location>
        <begin position="526"/>
        <end position="557"/>
    </location>
</feature>
<dbReference type="InterPro" id="IPR019747">
    <property type="entry name" value="FERM_CS"/>
</dbReference>
<dbReference type="InterPro" id="IPR000299">
    <property type="entry name" value="FERM_domain"/>
</dbReference>
<dbReference type="Gene3D" id="1.20.80.10">
    <property type="match status" value="1"/>
</dbReference>
<dbReference type="InterPro" id="IPR019749">
    <property type="entry name" value="Band_41_domain"/>
</dbReference>
<dbReference type="Gene3D" id="3.10.20.90">
    <property type="entry name" value="Phosphatidylinositol 3-kinase Catalytic Subunit, Chain A, domain 1"/>
    <property type="match status" value="1"/>
</dbReference>
<feature type="compositionally biased region" description="Low complexity" evidence="5">
    <location>
        <begin position="654"/>
        <end position="667"/>
    </location>
</feature>
<protein>
    <submittedName>
        <fullName evidence="8">FERM domain-containing protein 4A-like isoform X1</fullName>
    </submittedName>
</protein>
<dbReference type="AlphaFoldDB" id="A0A6P8IXT3"/>
<dbReference type="RefSeq" id="XP_031572231.1">
    <property type="nucleotide sequence ID" value="XM_031716371.1"/>
</dbReference>
<dbReference type="InterPro" id="IPR019748">
    <property type="entry name" value="FERM_central"/>
</dbReference>
<name>A0A6P8IXT3_ACTTE</name>
<dbReference type="PRINTS" id="PR00935">
    <property type="entry name" value="BAND41"/>
</dbReference>
<dbReference type="FunFam" id="3.10.20.90:FF:000019">
    <property type="entry name" value="FERM domain containing 4A"/>
    <property type="match status" value="1"/>
</dbReference>
<dbReference type="CDD" id="cd14473">
    <property type="entry name" value="FERM_B-lobe"/>
    <property type="match status" value="1"/>
</dbReference>
<dbReference type="CDD" id="cd17103">
    <property type="entry name" value="FERM_F1_FRMD4"/>
    <property type="match status" value="1"/>
</dbReference>
<dbReference type="InterPro" id="IPR014352">
    <property type="entry name" value="FERM/acyl-CoA-bd_prot_sf"/>
</dbReference>
<dbReference type="PANTHER" id="PTHR46079:SF2">
    <property type="entry name" value="FERM DOMAIN-CONTAINING PROTEIN"/>
    <property type="match status" value="1"/>
</dbReference>
<sequence>MNDTRRPRKCQVILLDERRLEFSIQPKLMACDLLDMVASHFNLHEKEYFGLAYTDESDAQNWLRMDKKVIDHDLPRYQEPLMLTFSVRFFVPNILILKEPITVELFFMQAKILIFKGSIHSDSEAVFELAGYALQAAYGDFTSEEVARKDMKKIPVLPTRTLKEHPSISYCEEKVLSYYKASAGQTRGETIVRYLCIFQSLPTYGVHYYEVKDKTSIPWWLGFSPRGIGVYDHNDKIKPRKIFQWNQIENIYFRDRKVSLEIRDSYRYESIQLRHRSGSMGRKSGNPSNVMVHSWYASTAVSAKAMWTMAISQHQFYLDKKTEEVTAAATRTLRDVARDLTTSSVSIPSSLASEVSDSVSSDYSLSASTLDGESTASSKAADREMAIALAARRDALMAKLKEKTDELRQLCIQEAEFIGSYPPETPYTAGKSLPPIRRRVGTSFEFSDYVVSGDRNETEEIKKHEMETEIQTKITSAARKLAEDQNVNKNVRKSRKLMYQKSLKKLRDMEEQLIKLKREYLVIDDEDDEDEDAPGSVRQFNGEPYYPHPFSSPKSPARYRAYTANNLPKRSSSSDISRTDVDNCLVNGSFHGSFSRIGCPPSPSTRSYQGYFDTRIHHSPSTEWNTRSPRAVNDGSRNGPAFQYSDSDTRSDSSTKPSSISSSYTNSEEIGDESTRVQEVDRSPPYRIIASSWDNLNGRYSRSPSPCLTNNKYAAKSTESVSSDSDPRLSPYSPTTKTNRAFSFGSAMLRPPQSFSQRNKKYLNTSELAILSNTGNAGSYSLSHNSSISRSGPNLADRAYGSTSCLLPVNKNRRAGSSSNVDSSYLNNNMVNGNPSSLPSFHEEDLQLEWVNDNDQQATLV</sequence>
<feature type="compositionally biased region" description="Polar residues" evidence="5">
    <location>
        <begin position="815"/>
        <end position="839"/>
    </location>
</feature>
<dbReference type="GO" id="GO:0008092">
    <property type="term" value="F:cytoskeletal protein binding"/>
    <property type="evidence" value="ECO:0007669"/>
    <property type="project" value="InterPro"/>
</dbReference>
<dbReference type="OrthoDB" id="10063592at2759"/>
<feature type="domain" description="FERM" evidence="6">
    <location>
        <begin position="8"/>
        <end position="321"/>
    </location>
</feature>
<dbReference type="InterPro" id="IPR000798">
    <property type="entry name" value="Ez/rad/moesin-like"/>
</dbReference>
<dbReference type="SUPFAM" id="SSF47031">
    <property type="entry name" value="Second domain of FERM"/>
    <property type="match status" value="1"/>
</dbReference>
<dbReference type="InterPro" id="IPR047176">
    <property type="entry name" value="FRMD4A/B"/>
</dbReference>
<dbReference type="PROSITE" id="PS50057">
    <property type="entry name" value="FERM_3"/>
    <property type="match status" value="1"/>
</dbReference>
<feature type="region of interest" description="Disordered" evidence="5">
    <location>
        <begin position="617"/>
        <end position="683"/>
    </location>
</feature>
<feature type="region of interest" description="Disordered" evidence="5">
    <location>
        <begin position="809"/>
        <end position="839"/>
    </location>
</feature>
<evidence type="ECO:0000313" key="8">
    <source>
        <dbReference type="RefSeq" id="XP_031572231.1"/>
    </source>
</evidence>
<feature type="region of interest" description="Disordered" evidence="5">
    <location>
        <begin position="717"/>
        <end position="736"/>
    </location>
</feature>
<evidence type="ECO:0000256" key="5">
    <source>
        <dbReference type="SAM" id="MobiDB-lite"/>
    </source>
</evidence>
<dbReference type="CDD" id="cd13191">
    <property type="entry name" value="FERM_C_FRMD4A_FRMD4B"/>
    <property type="match status" value="1"/>
</dbReference>
<organism evidence="7 8">
    <name type="scientific">Actinia tenebrosa</name>
    <name type="common">Australian red waratah sea anemone</name>
    <dbReference type="NCBI Taxonomy" id="6105"/>
    <lineage>
        <taxon>Eukaryota</taxon>
        <taxon>Metazoa</taxon>
        <taxon>Cnidaria</taxon>
        <taxon>Anthozoa</taxon>
        <taxon>Hexacorallia</taxon>
        <taxon>Actiniaria</taxon>
        <taxon>Actiniidae</taxon>
        <taxon>Actinia</taxon>
    </lineage>
</organism>
<dbReference type="GO" id="GO:0090162">
    <property type="term" value="P:establishment of epithelial cell polarity"/>
    <property type="evidence" value="ECO:0007669"/>
    <property type="project" value="InterPro"/>
</dbReference>
<dbReference type="GeneID" id="116306335"/>
<feature type="coiled-coil region" evidence="4">
    <location>
        <begin position="499"/>
        <end position="526"/>
    </location>
</feature>
<dbReference type="InterPro" id="IPR011993">
    <property type="entry name" value="PH-like_dom_sf"/>
</dbReference>
<dbReference type="PRINTS" id="PR00661">
    <property type="entry name" value="ERMFAMILY"/>
</dbReference>
<dbReference type="Gene3D" id="2.30.29.30">
    <property type="entry name" value="Pleckstrin-homology domain (PH domain)/Phosphotyrosine-binding domain (PTB)"/>
    <property type="match status" value="1"/>
</dbReference>
<keyword evidence="2" id="KW-0963">Cytoplasm</keyword>
<proteinExistence type="predicted"/>
<dbReference type="GO" id="GO:0005923">
    <property type="term" value="C:bicellular tight junction"/>
    <property type="evidence" value="ECO:0007669"/>
    <property type="project" value="TreeGrafter"/>
</dbReference>
<evidence type="ECO:0000313" key="7">
    <source>
        <dbReference type="Proteomes" id="UP000515163"/>
    </source>
</evidence>
<reference evidence="8" key="1">
    <citation type="submission" date="2025-08" db="UniProtKB">
        <authorList>
            <consortium name="RefSeq"/>
        </authorList>
    </citation>
    <scope>IDENTIFICATION</scope>
    <source>
        <tissue evidence="8">Tentacle</tissue>
    </source>
</reference>
<evidence type="ECO:0000256" key="3">
    <source>
        <dbReference type="ARBA" id="ARBA00023054"/>
    </source>
</evidence>
<dbReference type="SMART" id="SM00295">
    <property type="entry name" value="B41"/>
    <property type="match status" value="1"/>
</dbReference>
<keyword evidence="7" id="KW-1185">Reference proteome</keyword>
<evidence type="ECO:0000259" key="6">
    <source>
        <dbReference type="PROSITE" id="PS50057"/>
    </source>
</evidence>
<dbReference type="SUPFAM" id="SSF50729">
    <property type="entry name" value="PH domain-like"/>
    <property type="match status" value="1"/>
</dbReference>
<dbReference type="Proteomes" id="UP000515163">
    <property type="component" value="Unplaced"/>
</dbReference>
<dbReference type="KEGG" id="aten:116306335"/>
<keyword evidence="3 4" id="KW-0175">Coiled coil</keyword>
<dbReference type="GO" id="GO:0005737">
    <property type="term" value="C:cytoplasm"/>
    <property type="evidence" value="ECO:0007669"/>
    <property type="project" value="UniProtKB-SubCell"/>
</dbReference>
<dbReference type="InterPro" id="IPR018979">
    <property type="entry name" value="FERM_N"/>
</dbReference>
<feature type="compositionally biased region" description="Basic and acidic residues" evidence="5">
    <location>
        <begin position="673"/>
        <end position="683"/>
    </location>
</feature>
<dbReference type="InterPro" id="IPR041785">
    <property type="entry name" value="FRMD4A/B_FERM_C"/>
</dbReference>